<evidence type="ECO:0000313" key="3">
    <source>
        <dbReference type="Proteomes" id="UP001225605"/>
    </source>
</evidence>
<feature type="domain" description="HTH marR-type" evidence="1">
    <location>
        <begin position="15"/>
        <end position="146"/>
    </location>
</feature>
<comment type="caution">
    <text evidence="2">The sequence shown here is derived from an EMBL/GenBank/DDBJ whole genome shotgun (WGS) entry which is preliminary data.</text>
</comment>
<dbReference type="SMART" id="SM00347">
    <property type="entry name" value="HTH_MARR"/>
    <property type="match status" value="1"/>
</dbReference>
<reference evidence="2 3" key="1">
    <citation type="submission" date="2017-06" db="EMBL/GenBank/DDBJ databases">
        <title>Cultured bacterium strain Saccharothrix yanglingensis Hhs.015.</title>
        <authorList>
            <person name="Xia Y."/>
        </authorList>
    </citation>
    <scope>NUCLEOTIDE SEQUENCE [LARGE SCALE GENOMIC DNA]</scope>
    <source>
        <strain evidence="2 3">Hhs.015</strain>
    </source>
</reference>
<name>A0ABU0X139_9PSEU</name>
<dbReference type="InterPro" id="IPR000835">
    <property type="entry name" value="HTH_MarR-typ"/>
</dbReference>
<dbReference type="PRINTS" id="PR00598">
    <property type="entry name" value="HTHMARR"/>
</dbReference>
<evidence type="ECO:0000313" key="2">
    <source>
        <dbReference type="EMBL" id="MDQ2585851.1"/>
    </source>
</evidence>
<dbReference type="InterPro" id="IPR036388">
    <property type="entry name" value="WH-like_DNA-bd_sf"/>
</dbReference>
<protein>
    <submittedName>
        <fullName evidence="2">MarR family transcriptional regulator</fullName>
    </submittedName>
</protein>
<dbReference type="InterPro" id="IPR036390">
    <property type="entry name" value="WH_DNA-bd_sf"/>
</dbReference>
<gene>
    <name evidence="2" type="ORF">CKY47_18025</name>
</gene>
<evidence type="ECO:0000259" key="1">
    <source>
        <dbReference type="PROSITE" id="PS50995"/>
    </source>
</evidence>
<sequence length="154" mass="17429">MGGSYDWSMSAERLRRHPSYLMLQLTKRARRISADLVDDGLRHGHVAVLVQLVDGGPTSQRRISDRLGVDPSDLVTLVDDLERLGYAARLRDARDRRRYSVHVTAAGEAALRHRLEVAEEVEDRLFAALDAAEREHLADLLVKSFLHHEQGRDV</sequence>
<dbReference type="Gene3D" id="1.10.10.10">
    <property type="entry name" value="Winged helix-like DNA-binding domain superfamily/Winged helix DNA-binding domain"/>
    <property type="match status" value="1"/>
</dbReference>
<dbReference type="PANTHER" id="PTHR33164">
    <property type="entry name" value="TRANSCRIPTIONAL REGULATOR, MARR FAMILY"/>
    <property type="match status" value="1"/>
</dbReference>
<accession>A0ABU0X139</accession>
<organism evidence="2 3">
    <name type="scientific">Saccharothrix yanglingensis</name>
    <dbReference type="NCBI Taxonomy" id="659496"/>
    <lineage>
        <taxon>Bacteria</taxon>
        <taxon>Bacillati</taxon>
        <taxon>Actinomycetota</taxon>
        <taxon>Actinomycetes</taxon>
        <taxon>Pseudonocardiales</taxon>
        <taxon>Pseudonocardiaceae</taxon>
        <taxon>Saccharothrix</taxon>
    </lineage>
</organism>
<dbReference type="PROSITE" id="PS50995">
    <property type="entry name" value="HTH_MARR_2"/>
    <property type="match status" value="1"/>
</dbReference>
<dbReference type="Proteomes" id="UP001225605">
    <property type="component" value="Unassembled WGS sequence"/>
</dbReference>
<dbReference type="InterPro" id="IPR039422">
    <property type="entry name" value="MarR/SlyA-like"/>
</dbReference>
<dbReference type="Pfam" id="PF12802">
    <property type="entry name" value="MarR_2"/>
    <property type="match status" value="1"/>
</dbReference>
<dbReference type="SUPFAM" id="SSF46785">
    <property type="entry name" value="Winged helix' DNA-binding domain"/>
    <property type="match status" value="1"/>
</dbReference>
<keyword evidence="3" id="KW-1185">Reference proteome</keyword>
<proteinExistence type="predicted"/>
<dbReference type="PANTHER" id="PTHR33164:SF43">
    <property type="entry name" value="HTH-TYPE TRANSCRIPTIONAL REPRESSOR YETL"/>
    <property type="match status" value="1"/>
</dbReference>
<dbReference type="EMBL" id="NSDM01000007">
    <property type="protein sequence ID" value="MDQ2585851.1"/>
    <property type="molecule type" value="Genomic_DNA"/>
</dbReference>